<dbReference type="AlphaFoldDB" id="A8F400"/>
<dbReference type="RefSeq" id="WP_012002365.1">
    <property type="nucleotide sequence ID" value="NC_009828.1"/>
</dbReference>
<dbReference type="eggNOG" id="ENOG503195F">
    <property type="taxonomic scope" value="Bacteria"/>
</dbReference>
<dbReference type="HOGENOM" id="CLU_120482_0_0_0"/>
<reference evidence="1 2" key="1">
    <citation type="submission" date="2007-08" db="EMBL/GenBank/DDBJ databases">
        <title>Complete sequence of Thermotoga lettingae TMO.</title>
        <authorList>
            <consortium name="US DOE Joint Genome Institute"/>
            <person name="Copeland A."/>
            <person name="Lucas S."/>
            <person name="Lapidus A."/>
            <person name="Barry K."/>
            <person name="Glavina del Rio T."/>
            <person name="Dalin E."/>
            <person name="Tice H."/>
            <person name="Pitluck S."/>
            <person name="Foster B."/>
            <person name="Bruce D."/>
            <person name="Schmutz J."/>
            <person name="Larimer F."/>
            <person name="Land M."/>
            <person name="Hauser L."/>
            <person name="Kyrpides N."/>
            <person name="Mikhailova N."/>
            <person name="Nelson K."/>
            <person name="Gogarten J.P."/>
            <person name="Noll K."/>
            <person name="Richardson P."/>
        </authorList>
    </citation>
    <scope>NUCLEOTIDE SEQUENCE [LARGE SCALE GENOMIC DNA]</scope>
    <source>
        <strain evidence="2">ATCC BAA-301 / DSM 14385 / NBRC 107922 / TMO</strain>
    </source>
</reference>
<name>A8F400_PSELT</name>
<dbReference type="EMBL" id="CP000812">
    <property type="protein sequence ID" value="ABV32884.1"/>
    <property type="molecule type" value="Genomic_DNA"/>
</dbReference>
<proteinExistence type="predicted"/>
<accession>A8F400</accession>
<protein>
    <submittedName>
        <fullName evidence="1">Pyrimidine dimer DNA glycosylase</fullName>
    </submittedName>
</protein>
<evidence type="ECO:0000313" key="1">
    <source>
        <dbReference type="EMBL" id="ABV32884.1"/>
    </source>
</evidence>
<dbReference type="Proteomes" id="UP000002016">
    <property type="component" value="Chromosome"/>
</dbReference>
<dbReference type="InterPro" id="IPR004260">
    <property type="entry name" value="Pyr-dimer_DNA_glycosylase"/>
</dbReference>
<keyword evidence="2" id="KW-1185">Reference proteome</keyword>
<organism evidence="1 2">
    <name type="scientific">Pseudothermotoga lettingae (strain ATCC BAA-301 / DSM 14385 / NBRC 107922 / TMO)</name>
    <name type="common">Thermotoga lettingae</name>
    <dbReference type="NCBI Taxonomy" id="416591"/>
    <lineage>
        <taxon>Bacteria</taxon>
        <taxon>Thermotogati</taxon>
        <taxon>Thermotogota</taxon>
        <taxon>Thermotogae</taxon>
        <taxon>Thermotogales</taxon>
        <taxon>Thermotogaceae</taxon>
        <taxon>Pseudothermotoga</taxon>
    </lineage>
</organism>
<dbReference type="Pfam" id="PF03013">
    <property type="entry name" value="Pyr_excise"/>
    <property type="match status" value="1"/>
</dbReference>
<gene>
    <name evidence="1" type="ordered locus">Tlet_0316</name>
</gene>
<evidence type="ECO:0000313" key="2">
    <source>
        <dbReference type="Proteomes" id="UP000002016"/>
    </source>
</evidence>
<sequence length="147" mass="17530">MRLWSIDFSYLDRKGLLGVWREALLAKAVLSFKTKGYRSHPQLERFKNHPSPLKSINTYLYHVFQQAQKRNYNFDISKIDLSQVDTSIKLKVTKGQLKYEFQHLLAKLRQRDHQKYLELLNVETVQPNQLFYVVDGDIESFERPNNR</sequence>
<dbReference type="KEGG" id="tle:Tlet_0316"/>
<dbReference type="OrthoDB" id="9782576at2"/>
<reference evidence="1 2" key="2">
    <citation type="journal article" date="2009" name="Proc. Natl. Acad. Sci. U.S.A.">
        <title>On the chimeric nature, thermophilic origin, and phylogenetic placement of the Thermotogales.</title>
        <authorList>
            <person name="Zhaxybayeva O."/>
            <person name="Swithers K.S."/>
            <person name="Lapierre P."/>
            <person name="Fournier G.P."/>
            <person name="Bickhart D.M."/>
            <person name="DeBoy R.T."/>
            <person name="Nelson K.E."/>
            <person name="Nesbo C.L."/>
            <person name="Doolittle W.F."/>
            <person name="Gogarten J.P."/>
            <person name="Noll K.M."/>
        </authorList>
    </citation>
    <scope>NUCLEOTIDE SEQUENCE [LARGE SCALE GENOMIC DNA]</scope>
    <source>
        <strain evidence="2">ATCC BAA-301 / DSM 14385 / NBRC 107922 / TMO</strain>
    </source>
</reference>